<dbReference type="STRING" id="366522.GCA_001548055_00243"/>
<name>A0A2D3WDR8_9BACT</name>
<dbReference type="CDD" id="cd13544">
    <property type="entry name" value="PBP2_Fbp_like_1"/>
    <property type="match status" value="1"/>
</dbReference>
<comment type="caution">
    <text evidence="4">The sequence shown here is derived from an EMBL/GenBank/DDBJ whole genome shotgun (WGS) entry which is preliminary data.</text>
</comment>
<dbReference type="GO" id="GO:0046872">
    <property type="term" value="F:metal ion binding"/>
    <property type="evidence" value="ECO:0007669"/>
    <property type="project" value="UniProtKB-KW"/>
</dbReference>
<dbReference type="GO" id="GO:0030288">
    <property type="term" value="C:outer membrane-bounded periplasmic space"/>
    <property type="evidence" value="ECO:0007669"/>
    <property type="project" value="TreeGrafter"/>
</dbReference>
<dbReference type="PANTHER" id="PTHR30006:SF2">
    <property type="entry name" value="ABC TRANSPORTER SUBSTRATE-BINDING PROTEIN"/>
    <property type="match status" value="1"/>
</dbReference>
<feature type="chain" id="PRO_5013904722" evidence="3">
    <location>
        <begin position="22"/>
        <end position="339"/>
    </location>
</feature>
<keyword evidence="2" id="KW-0408">Iron</keyword>
<dbReference type="InterPro" id="IPR017663">
    <property type="entry name" value="ABC_2-AEP-bd"/>
</dbReference>
<accession>A0A2D3WDR8</accession>
<dbReference type="GO" id="GO:0030976">
    <property type="term" value="F:thiamine pyrophosphate binding"/>
    <property type="evidence" value="ECO:0007669"/>
    <property type="project" value="TreeGrafter"/>
</dbReference>
<dbReference type="EMBL" id="DLUG01000204">
    <property type="protein sequence ID" value="DAB35874.1"/>
    <property type="molecule type" value="Genomic_DNA"/>
</dbReference>
<gene>
    <name evidence="4" type="ORF">CFH80_07870</name>
</gene>
<dbReference type="Gene3D" id="3.40.190.10">
    <property type="entry name" value="Periplasmic binding protein-like II"/>
    <property type="match status" value="2"/>
</dbReference>
<evidence type="ECO:0000313" key="4">
    <source>
        <dbReference type="EMBL" id="DAB35874.1"/>
    </source>
</evidence>
<dbReference type="GO" id="GO:0030975">
    <property type="term" value="F:thiamine binding"/>
    <property type="evidence" value="ECO:0007669"/>
    <property type="project" value="TreeGrafter"/>
</dbReference>
<evidence type="ECO:0000256" key="2">
    <source>
        <dbReference type="PIRSR" id="PIRSR002825-1"/>
    </source>
</evidence>
<dbReference type="AlphaFoldDB" id="A0A2D3WDR8"/>
<dbReference type="Proteomes" id="UP000231638">
    <property type="component" value="Unassembled WGS sequence"/>
</dbReference>
<dbReference type="GO" id="GO:0015888">
    <property type="term" value="P:thiamine transport"/>
    <property type="evidence" value="ECO:0007669"/>
    <property type="project" value="TreeGrafter"/>
</dbReference>
<keyword evidence="2" id="KW-0479">Metal-binding</keyword>
<organism evidence="4 5">
    <name type="scientific">Sulfurospirillum cavolei</name>
    <dbReference type="NCBI Taxonomy" id="366522"/>
    <lineage>
        <taxon>Bacteria</taxon>
        <taxon>Pseudomonadati</taxon>
        <taxon>Campylobacterota</taxon>
        <taxon>Epsilonproteobacteria</taxon>
        <taxon>Campylobacterales</taxon>
        <taxon>Sulfurospirillaceae</taxon>
        <taxon>Sulfurospirillum</taxon>
    </lineage>
</organism>
<protein>
    <submittedName>
        <fullName evidence="4">Putative 2-aminoethylphosphonate ABC transporter substrate-binding protein</fullName>
    </submittedName>
</protein>
<dbReference type="Pfam" id="PF13343">
    <property type="entry name" value="SBP_bac_6"/>
    <property type="match status" value="1"/>
</dbReference>
<dbReference type="PIRSF" id="PIRSF002825">
    <property type="entry name" value="CfbpA"/>
    <property type="match status" value="1"/>
</dbReference>
<dbReference type="PANTHER" id="PTHR30006">
    <property type="entry name" value="THIAMINE-BINDING PERIPLASMIC PROTEIN-RELATED"/>
    <property type="match status" value="1"/>
</dbReference>
<feature type="binding site" evidence="2">
    <location>
        <position position="225"/>
    </location>
    <ligand>
        <name>Fe cation</name>
        <dbReference type="ChEBI" id="CHEBI:24875"/>
    </ligand>
</feature>
<reference evidence="4 5" key="1">
    <citation type="journal article" date="2017" name="Front. Microbiol.">
        <title>Comparative Genomic Analysis of the Class Epsilonproteobacteria and Proposed Reclassification to Epsilonbacteraeota (phyl. nov.).</title>
        <authorList>
            <person name="Waite D.W."/>
            <person name="Vanwonterghem I."/>
            <person name="Rinke C."/>
            <person name="Parks D.H."/>
            <person name="Zhang Y."/>
            <person name="Takai K."/>
            <person name="Sievert S.M."/>
            <person name="Simon J."/>
            <person name="Campbell B.J."/>
            <person name="Hanson T.E."/>
            <person name="Woyke T."/>
            <person name="Klotz M.G."/>
            <person name="Hugenholtz P."/>
        </authorList>
    </citation>
    <scope>NUCLEOTIDE SEQUENCE [LARGE SCALE GENOMIC DNA]</scope>
    <source>
        <strain evidence="4">UBA11420</strain>
    </source>
</reference>
<evidence type="ECO:0000256" key="1">
    <source>
        <dbReference type="ARBA" id="ARBA00022729"/>
    </source>
</evidence>
<feature type="signal peptide" evidence="3">
    <location>
        <begin position="1"/>
        <end position="21"/>
    </location>
</feature>
<sequence>MVLKKSILAVTGLMLATHMFAAKESITVYTALESDQVKPYLEAFKKAQPDIEVKIVRDSTGIITAKLLAEKENPQADVVWGTAATSLVLLEQNGMLEPYAPAALKHIDAKFKDTKTPPAWVGNDVWGSAICVNEVEAKKQNLPIPTSWEDLTNPVYKGKIVMPNPASSGTGFLDVTAWLKIFGEQKGWEYMDKLHDNIGQYTHSGSKPCKMAASGEFPIGISFEYRAAKSKKEGAPIAVVFPKEGLGWDLEATAIMKGTKHLKTAKTFVDWATGEDANKLYAENFAVVAYQGLSKPIEFIPSNYASMLIDNDFAWSAKNRESILKEWSKRYESKSEPKK</sequence>
<dbReference type="InterPro" id="IPR026045">
    <property type="entry name" value="Ferric-bd"/>
</dbReference>
<keyword evidence="1 3" id="KW-0732">Signal</keyword>
<evidence type="ECO:0000313" key="5">
    <source>
        <dbReference type="Proteomes" id="UP000231638"/>
    </source>
</evidence>
<dbReference type="NCBIfam" id="TIGR03261">
    <property type="entry name" value="phnS2"/>
    <property type="match status" value="1"/>
</dbReference>
<dbReference type="SUPFAM" id="SSF53850">
    <property type="entry name" value="Periplasmic binding protein-like II"/>
    <property type="match status" value="1"/>
</dbReference>
<proteinExistence type="predicted"/>
<evidence type="ECO:0000256" key="3">
    <source>
        <dbReference type="SAM" id="SignalP"/>
    </source>
</evidence>